<feature type="transmembrane region" description="Helical" evidence="5">
    <location>
        <begin position="159"/>
        <end position="179"/>
    </location>
</feature>
<protein>
    <recommendedName>
        <fullName evidence="6">ABC transmembrane type-1 domain-containing protein</fullName>
    </recommendedName>
</protein>
<evidence type="ECO:0000256" key="4">
    <source>
        <dbReference type="ARBA" id="ARBA00023136"/>
    </source>
</evidence>
<organism evidence="7">
    <name type="scientific">marine sediment metagenome</name>
    <dbReference type="NCBI Taxonomy" id="412755"/>
    <lineage>
        <taxon>unclassified sequences</taxon>
        <taxon>metagenomes</taxon>
        <taxon>ecological metagenomes</taxon>
    </lineage>
</organism>
<evidence type="ECO:0000256" key="1">
    <source>
        <dbReference type="ARBA" id="ARBA00004141"/>
    </source>
</evidence>
<dbReference type="PROSITE" id="PS50928">
    <property type="entry name" value="ABC_TM1"/>
    <property type="match status" value="1"/>
</dbReference>
<dbReference type="GO" id="GO:0016020">
    <property type="term" value="C:membrane"/>
    <property type="evidence" value="ECO:0007669"/>
    <property type="project" value="UniProtKB-SubCell"/>
</dbReference>
<keyword evidence="3 5" id="KW-1133">Transmembrane helix</keyword>
<name>X0YT73_9ZZZZ</name>
<feature type="transmembrane region" description="Helical" evidence="5">
    <location>
        <begin position="100"/>
        <end position="122"/>
    </location>
</feature>
<dbReference type="PANTHER" id="PTHR42729:SF1">
    <property type="entry name" value="OLIGO_DIPEPTIDE TRANSPORT, PERMEASE PROTEIN (DPPC-2)"/>
    <property type="match status" value="1"/>
</dbReference>
<sequence length="193" mass="21031">IGLTLGLLAGYIGGLVDDTIMFITNLFTVIPPIVLLILISFSIGQEKRGAFTIATVIGFTAWPWTARAVRAQVISLRNRDHVNLSKLSGHSIVHIILTDILPYIASYVVMALILQISLGILAEAGLSILGLGPKTTEVPTLGLMLNWAFIYQAPILGKWWAYLPVIVTMALVTFSMNLMNTGLDQVFNPALRE</sequence>
<comment type="subcellular location">
    <subcellularLocation>
        <location evidence="1">Membrane</location>
        <topology evidence="1">Multi-pass membrane protein</topology>
    </subcellularLocation>
</comment>
<dbReference type="CDD" id="cd06261">
    <property type="entry name" value="TM_PBP2"/>
    <property type="match status" value="1"/>
</dbReference>
<keyword evidence="4 5" id="KW-0472">Membrane</keyword>
<dbReference type="Gene3D" id="1.10.3720.10">
    <property type="entry name" value="MetI-like"/>
    <property type="match status" value="1"/>
</dbReference>
<evidence type="ECO:0000256" key="2">
    <source>
        <dbReference type="ARBA" id="ARBA00022692"/>
    </source>
</evidence>
<dbReference type="EMBL" id="BARS01052115">
    <property type="protein sequence ID" value="GAG51533.1"/>
    <property type="molecule type" value="Genomic_DNA"/>
</dbReference>
<proteinExistence type="predicted"/>
<feature type="non-terminal residue" evidence="7">
    <location>
        <position position="1"/>
    </location>
</feature>
<dbReference type="PANTHER" id="PTHR42729">
    <property type="entry name" value="OLIGO/DIPEPTIDE TRANSPORT, PERMEASE PROTEIN (DPPC-2)"/>
    <property type="match status" value="1"/>
</dbReference>
<evidence type="ECO:0000256" key="3">
    <source>
        <dbReference type="ARBA" id="ARBA00022989"/>
    </source>
</evidence>
<feature type="transmembrane region" description="Helical" evidence="5">
    <location>
        <begin position="20"/>
        <end position="41"/>
    </location>
</feature>
<gene>
    <name evidence="7" type="ORF">S01H1_77532</name>
</gene>
<evidence type="ECO:0000259" key="6">
    <source>
        <dbReference type="PROSITE" id="PS50928"/>
    </source>
</evidence>
<dbReference type="GO" id="GO:0055085">
    <property type="term" value="P:transmembrane transport"/>
    <property type="evidence" value="ECO:0007669"/>
    <property type="project" value="InterPro"/>
</dbReference>
<feature type="domain" description="ABC transmembrane type-1" evidence="6">
    <location>
        <begin position="1"/>
        <end position="180"/>
    </location>
</feature>
<dbReference type="InterPro" id="IPR035906">
    <property type="entry name" value="MetI-like_sf"/>
</dbReference>
<reference evidence="7" key="1">
    <citation type="journal article" date="2014" name="Front. Microbiol.">
        <title>High frequency of phylogenetically diverse reductive dehalogenase-homologous genes in deep subseafloor sedimentary metagenomes.</title>
        <authorList>
            <person name="Kawai M."/>
            <person name="Futagami T."/>
            <person name="Toyoda A."/>
            <person name="Takaki Y."/>
            <person name="Nishi S."/>
            <person name="Hori S."/>
            <person name="Arai W."/>
            <person name="Tsubouchi T."/>
            <person name="Morono Y."/>
            <person name="Uchiyama I."/>
            <person name="Ito T."/>
            <person name="Fujiyama A."/>
            <person name="Inagaki F."/>
            <person name="Takami H."/>
        </authorList>
    </citation>
    <scope>NUCLEOTIDE SEQUENCE</scope>
    <source>
        <strain evidence="7">Expedition CK06-06</strain>
    </source>
</reference>
<evidence type="ECO:0000313" key="7">
    <source>
        <dbReference type="EMBL" id="GAG51533.1"/>
    </source>
</evidence>
<dbReference type="InterPro" id="IPR000515">
    <property type="entry name" value="MetI-like"/>
</dbReference>
<dbReference type="AlphaFoldDB" id="X0YT73"/>
<dbReference type="SUPFAM" id="SSF161098">
    <property type="entry name" value="MetI-like"/>
    <property type="match status" value="1"/>
</dbReference>
<dbReference type="Pfam" id="PF00528">
    <property type="entry name" value="BPD_transp_1"/>
    <property type="match status" value="1"/>
</dbReference>
<evidence type="ECO:0000256" key="5">
    <source>
        <dbReference type="SAM" id="Phobius"/>
    </source>
</evidence>
<accession>X0YT73</accession>
<comment type="caution">
    <text evidence="7">The sequence shown here is derived from an EMBL/GenBank/DDBJ whole genome shotgun (WGS) entry which is preliminary data.</text>
</comment>
<keyword evidence="2 5" id="KW-0812">Transmembrane</keyword>